<keyword evidence="3" id="KW-1185">Reference proteome</keyword>
<evidence type="ECO:0000313" key="3">
    <source>
        <dbReference type="Proteomes" id="UP000198356"/>
    </source>
</evidence>
<gene>
    <name evidence="2" type="ORF">SAMN05421770_105204</name>
</gene>
<sequence length="579" mass="61294">MKLPHLSRTRIVLTGLLFSIVAAAFGWQTIGRTARPAPLAGMLPQGALLTIESPDFAALLNAWNASPEQAAWLKSANYSVFSNSRLFGRLSDAQTQFENAAGLPADASLLKQVAGKQSIFAWYDIGNLEFLYLTRMPAGQSAQTALLQGRAKWSRRESAGVAFYIRKTPAGAEGPSRTVAFATSGDWLLLATREDLMAQALRLLGGSSQESVAAEPWYKDAQAADAQAANPDLHMVLNLDRLVPTPYFRSYWVQRNITEMGSYRAAVADLYRESGRFREERVLMPKDNLPAQASGVNLGQLAALAPAGTGVYRATSTQDAAVAYATLEEKLLDRGGSIGAAPVGSDAPEPDVEVSPTGSASDFETRIDAVAAVSASQPKPRPALRQLLDGAGLEASLTLDSAGAEAGLWIPIRSAVVLQAAKPWDEAALEAAVQQDLRGRLTAGTLGLEWLPRTVEGHAFHVLGGAHPLALAVEGNLCLLANDPALMASLLARLHASPLDAPNASLIAGFDHASQRGPYLRLAGLLDGGGNASEGAAPAFFPGTVGSLSQSFATLASEQIVERPDGANLHQTVTYQWQK</sequence>
<accession>A0A239KUU1</accession>
<dbReference type="AlphaFoldDB" id="A0A239KUU1"/>
<protein>
    <recommendedName>
        <fullName evidence="4">DUF3352 domain-containing protein</fullName>
    </recommendedName>
</protein>
<evidence type="ECO:0008006" key="4">
    <source>
        <dbReference type="Google" id="ProtNLM"/>
    </source>
</evidence>
<reference evidence="2 3" key="1">
    <citation type="submission" date="2017-06" db="EMBL/GenBank/DDBJ databases">
        <authorList>
            <person name="Kim H.J."/>
            <person name="Triplett B.A."/>
        </authorList>
    </citation>
    <scope>NUCLEOTIDE SEQUENCE [LARGE SCALE GENOMIC DNA]</scope>
    <source>
        <strain evidence="2 3">DSM 18704</strain>
    </source>
</reference>
<organism evidence="2 3">
    <name type="scientific">Granulicella rosea</name>
    <dbReference type="NCBI Taxonomy" id="474952"/>
    <lineage>
        <taxon>Bacteria</taxon>
        <taxon>Pseudomonadati</taxon>
        <taxon>Acidobacteriota</taxon>
        <taxon>Terriglobia</taxon>
        <taxon>Terriglobales</taxon>
        <taxon>Acidobacteriaceae</taxon>
        <taxon>Granulicella</taxon>
    </lineage>
</organism>
<dbReference type="Proteomes" id="UP000198356">
    <property type="component" value="Unassembled WGS sequence"/>
</dbReference>
<dbReference type="EMBL" id="FZOU01000005">
    <property type="protein sequence ID" value="SNT21522.1"/>
    <property type="molecule type" value="Genomic_DNA"/>
</dbReference>
<evidence type="ECO:0000256" key="1">
    <source>
        <dbReference type="SAM" id="MobiDB-lite"/>
    </source>
</evidence>
<feature type="region of interest" description="Disordered" evidence="1">
    <location>
        <begin position="338"/>
        <end position="360"/>
    </location>
</feature>
<dbReference type="OrthoDB" id="104501at2"/>
<evidence type="ECO:0000313" key="2">
    <source>
        <dbReference type="EMBL" id="SNT21522.1"/>
    </source>
</evidence>
<proteinExistence type="predicted"/>
<dbReference type="RefSeq" id="WP_089409268.1">
    <property type="nucleotide sequence ID" value="NZ_FZOU01000005.1"/>
</dbReference>
<name>A0A239KUU1_9BACT</name>